<keyword evidence="4" id="KW-0472">Membrane</keyword>
<keyword evidence="5" id="KW-1015">Disulfide bond</keyword>
<gene>
    <name evidence="9" type="primary">FCGBP</name>
    <name evidence="9" type="ORF">BLAG_LOCUS23463</name>
</gene>
<keyword evidence="3" id="KW-0106">Calcium</keyword>
<dbReference type="SMART" id="SM00209">
    <property type="entry name" value="TSP1"/>
    <property type="match status" value="4"/>
</dbReference>
<dbReference type="Pfam" id="PF01826">
    <property type="entry name" value="TIL"/>
    <property type="match status" value="2"/>
</dbReference>
<dbReference type="EMBL" id="OV696693">
    <property type="protein sequence ID" value="CAH1271435.1"/>
    <property type="molecule type" value="Genomic_DNA"/>
</dbReference>
<dbReference type="Pfam" id="PF00090">
    <property type="entry name" value="TSP_1"/>
    <property type="match status" value="4"/>
</dbReference>
<dbReference type="PANTHER" id="PTHR46160">
    <property type="entry name" value="ALPHA-TECTORIN-RELATED"/>
    <property type="match status" value="1"/>
</dbReference>
<dbReference type="PROSITE" id="PS50234">
    <property type="entry name" value="VWFA"/>
    <property type="match status" value="1"/>
</dbReference>
<dbReference type="GO" id="GO:0016020">
    <property type="term" value="C:membrane"/>
    <property type="evidence" value="ECO:0007669"/>
    <property type="project" value="UniProtKB-SubCell"/>
</dbReference>
<dbReference type="Pfam" id="PF08742">
    <property type="entry name" value="C8"/>
    <property type="match status" value="2"/>
</dbReference>
<dbReference type="FunFam" id="2.10.25.10:FF:000055">
    <property type="entry name" value="alpha-tectorin isoform X1"/>
    <property type="match status" value="2"/>
</dbReference>
<dbReference type="Pfam" id="PF00094">
    <property type="entry name" value="VWD"/>
    <property type="match status" value="2"/>
</dbReference>
<evidence type="ECO:0000259" key="8">
    <source>
        <dbReference type="PROSITE" id="PS51233"/>
    </source>
</evidence>
<evidence type="ECO:0000256" key="2">
    <source>
        <dbReference type="ARBA" id="ARBA00022729"/>
    </source>
</evidence>
<feature type="signal peptide" evidence="6">
    <location>
        <begin position="1"/>
        <end position="26"/>
    </location>
</feature>
<evidence type="ECO:0000256" key="3">
    <source>
        <dbReference type="ARBA" id="ARBA00022837"/>
    </source>
</evidence>
<dbReference type="Gene3D" id="3.40.50.410">
    <property type="entry name" value="von Willebrand factor, type A domain"/>
    <property type="match status" value="1"/>
</dbReference>
<dbReference type="SMART" id="SM00327">
    <property type="entry name" value="VWA"/>
    <property type="match status" value="1"/>
</dbReference>
<feature type="domain" description="VWFD" evidence="8">
    <location>
        <begin position="246"/>
        <end position="434"/>
    </location>
</feature>
<dbReference type="InterPro" id="IPR002919">
    <property type="entry name" value="TIL_dom"/>
</dbReference>
<dbReference type="InterPro" id="IPR002035">
    <property type="entry name" value="VWF_A"/>
</dbReference>
<evidence type="ECO:0000313" key="10">
    <source>
        <dbReference type="Proteomes" id="UP000838412"/>
    </source>
</evidence>
<dbReference type="PROSITE" id="PS50092">
    <property type="entry name" value="TSP1"/>
    <property type="match status" value="4"/>
</dbReference>
<dbReference type="Pfam" id="PF00092">
    <property type="entry name" value="VWA"/>
    <property type="match status" value="1"/>
</dbReference>
<organism evidence="9 10">
    <name type="scientific">Branchiostoma lanceolatum</name>
    <name type="common">Common lancelet</name>
    <name type="synonym">Amphioxus lanceolatum</name>
    <dbReference type="NCBI Taxonomy" id="7740"/>
    <lineage>
        <taxon>Eukaryota</taxon>
        <taxon>Metazoa</taxon>
        <taxon>Chordata</taxon>
        <taxon>Cephalochordata</taxon>
        <taxon>Leptocardii</taxon>
        <taxon>Amphioxiformes</taxon>
        <taxon>Branchiostomatidae</taxon>
        <taxon>Branchiostoma</taxon>
    </lineage>
</organism>
<dbReference type="PROSITE" id="PS51233">
    <property type="entry name" value="VWFD"/>
    <property type="match status" value="2"/>
</dbReference>
<dbReference type="Gene3D" id="2.10.25.10">
    <property type="entry name" value="Laminin"/>
    <property type="match status" value="2"/>
</dbReference>
<reference evidence="9" key="1">
    <citation type="submission" date="2022-01" db="EMBL/GenBank/DDBJ databases">
        <authorList>
            <person name="Braso-Vives M."/>
        </authorList>
    </citation>
    <scope>NUCLEOTIDE SEQUENCE</scope>
</reference>
<protein>
    <submittedName>
        <fullName evidence="9">FCGBP protein</fullName>
    </submittedName>
</protein>
<dbReference type="InterPro" id="IPR036465">
    <property type="entry name" value="vWFA_dom_sf"/>
</dbReference>
<dbReference type="SUPFAM" id="SSF53300">
    <property type="entry name" value="vWA-like"/>
    <property type="match status" value="1"/>
</dbReference>
<sequence>MGIVAVNGGWSAWTPLLACSVTCGVGTQPLRRTCTNPAPANGGANCAGPADQIGTCNTGVPCPVVVNGGWSAWNPLTACIGTCGVGTQTWRRTCTNPAPANGGTFCAGPADETRTCNTGVPCPVNGGWSAWNPLTACSVACGVGTQTWRRTCTNPPPAFGGAFCVGPADYTGACNTGVPCPVNGGWSAWSPLSACIGTCGFGTQTWRRTCTNPPPANGGAFCVGLADETRACNTGVPCPVCGVGRATCTASGDPHYATFAGTLYDFMGPCRYTFAKDCGNPSHFTVEVMQFPVMDAWNRPLFPTYVHQVFVIAYGYEIGIYQGKHMTVSPPPRWHVGFVPVPPFDLARGKIQVRLSGWYVRVELPELCVVITYDGAHHITVEIPSNYQNTMCGLCGNYNGIWNGDLQMPNGQIASPWNANLFGNSWVTDPRTCVAAPPNIGPIAGVGRRDVPCDESAPCGILTDLNGPFAVCHEHKDPVNPLENCVFDTCATEGEYLCASLETYYDSCVRAGVPPFTWRTSDLCPMKCPANSMYSVCTSACPATCVNTSASDNCDLPCVEGCECDAGFVQSGLECVPQANCGCIDGDGFYHTFGEVWRYEDQECECNEGSTIVCEVLTRDDLCAMPERGICRACGDPHVTTFDSRRHDFQGPCRYTFAKDCGYPSDFTVEVQHKPVPSRPSVSFVRDVFVIAHGYEIGVHENHDVTVDGPLNSVPFSLEDGMIDVSYEGLWVHVQLKKFCVDIYYNGLYHCVKVKVSPYYWDRMCGLCGNYNGYMGDDFMMSDLLTIAPNWNVFGHDWLVEDDEKCGGQVAPTSTPACDPGLETVVKGMCGPIKDTEGPFAACQAVVDPKDFFGDCVFDMCAQNGDTEALCESLGAYADACEDKGVGIIWRSKTLCPLSCPPNSHYNPCASPCPPTCQDPDPVCITLCVECCECDPGFILSGRHCVPEEKCGCTDSDTGRYYELGHTWVQDGKRCVCRENNVIICTECSFDIVFILDRSSSIGPYGMYIAEKYIAYIIKCLYGLDVNVGYIVFDCISTWLISLGLYNVDTSGLIPKIKAAEFTGGESRTGHAIRFMKDTANYRNGIPSAAVVLTDGVGYNENPDNLYQIQADAARAMGIELYAVAVGKEFLFNFAALAYIAGGGDRVFDRFSCCALAVRLMKDLCAPCPPGVDMVYCLVDPCEGTPCPAYPDAICIANYCGGCNAVFYDDQDQKVDCYGPV</sequence>
<feature type="chain" id="PRO_5035443000" evidence="6">
    <location>
        <begin position="27"/>
        <end position="1221"/>
    </location>
</feature>
<accession>A0A8K0F287</accession>
<comment type="subcellular location">
    <subcellularLocation>
        <location evidence="1">Membrane</location>
    </subcellularLocation>
</comment>
<evidence type="ECO:0000259" key="7">
    <source>
        <dbReference type="PROSITE" id="PS50234"/>
    </source>
</evidence>
<dbReference type="CDD" id="cd19941">
    <property type="entry name" value="TIL"/>
    <property type="match status" value="2"/>
</dbReference>
<dbReference type="InterPro" id="IPR014853">
    <property type="entry name" value="VWF/SSPO/ZAN-like_Cys-rich_dom"/>
</dbReference>
<dbReference type="InterPro" id="IPR036383">
    <property type="entry name" value="TSP1_rpt_sf"/>
</dbReference>
<dbReference type="AlphaFoldDB" id="A0A8K0F287"/>
<dbReference type="FunFam" id="2.20.100.10:FF:000001">
    <property type="entry name" value="semaphorin-5A isoform X1"/>
    <property type="match status" value="4"/>
</dbReference>
<dbReference type="OrthoDB" id="5945029at2759"/>
<dbReference type="InterPro" id="IPR000884">
    <property type="entry name" value="TSP1_rpt"/>
</dbReference>
<evidence type="ECO:0000313" key="9">
    <source>
        <dbReference type="EMBL" id="CAH1271435.1"/>
    </source>
</evidence>
<dbReference type="SMART" id="SM00832">
    <property type="entry name" value="C8"/>
    <property type="match status" value="2"/>
</dbReference>
<evidence type="ECO:0000256" key="4">
    <source>
        <dbReference type="ARBA" id="ARBA00023136"/>
    </source>
</evidence>
<dbReference type="InterPro" id="IPR052749">
    <property type="entry name" value="Alpha-tectorin"/>
</dbReference>
<dbReference type="SUPFAM" id="SSF82895">
    <property type="entry name" value="TSP-1 type 1 repeat"/>
    <property type="match status" value="4"/>
</dbReference>
<dbReference type="Proteomes" id="UP000838412">
    <property type="component" value="Chromosome 8"/>
</dbReference>
<dbReference type="SMART" id="SM00216">
    <property type="entry name" value="VWD"/>
    <property type="match status" value="2"/>
</dbReference>
<evidence type="ECO:0000256" key="6">
    <source>
        <dbReference type="SAM" id="SignalP"/>
    </source>
</evidence>
<dbReference type="Gene3D" id="2.20.100.10">
    <property type="entry name" value="Thrombospondin type-1 (TSP1) repeat"/>
    <property type="match status" value="4"/>
</dbReference>
<dbReference type="InterPro" id="IPR001846">
    <property type="entry name" value="VWF_type-D"/>
</dbReference>
<dbReference type="InterPro" id="IPR036084">
    <property type="entry name" value="Ser_inhib-like_sf"/>
</dbReference>
<dbReference type="SUPFAM" id="SSF57567">
    <property type="entry name" value="Serine protease inhibitors"/>
    <property type="match status" value="1"/>
</dbReference>
<dbReference type="PANTHER" id="PTHR46160:SF8">
    <property type="entry name" value="VWFD DOMAIN-CONTAINING PROTEIN"/>
    <property type="match status" value="1"/>
</dbReference>
<evidence type="ECO:0000256" key="5">
    <source>
        <dbReference type="ARBA" id="ARBA00023157"/>
    </source>
</evidence>
<name>A0A8K0F287_BRALA</name>
<keyword evidence="2 6" id="KW-0732">Signal</keyword>
<proteinExistence type="predicted"/>
<keyword evidence="10" id="KW-1185">Reference proteome</keyword>
<evidence type="ECO:0000256" key="1">
    <source>
        <dbReference type="ARBA" id="ARBA00004370"/>
    </source>
</evidence>
<feature type="domain" description="VWFD" evidence="8">
    <location>
        <begin position="629"/>
        <end position="807"/>
    </location>
</feature>
<feature type="domain" description="VWFA" evidence="7">
    <location>
        <begin position="991"/>
        <end position="1164"/>
    </location>
</feature>